<protein>
    <submittedName>
        <fullName evidence="1">Uncharacterized protein</fullName>
    </submittedName>
</protein>
<evidence type="ECO:0000313" key="2">
    <source>
        <dbReference type="Proteomes" id="UP000587760"/>
    </source>
</evidence>
<dbReference type="Proteomes" id="UP000587760">
    <property type="component" value="Unassembled WGS sequence"/>
</dbReference>
<dbReference type="AlphaFoldDB" id="A0A841RFY9"/>
<dbReference type="RefSeq" id="WP_184747935.1">
    <property type="nucleotide sequence ID" value="NZ_JACHGJ010000007.1"/>
</dbReference>
<evidence type="ECO:0000313" key="1">
    <source>
        <dbReference type="EMBL" id="MBB6481699.1"/>
    </source>
</evidence>
<accession>A0A841RFY9</accession>
<organism evidence="1 2">
    <name type="scientific">Spirochaeta isovalerica</name>
    <dbReference type="NCBI Taxonomy" id="150"/>
    <lineage>
        <taxon>Bacteria</taxon>
        <taxon>Pseudomonadati</taxon>
        <taxon>Spirochaetota</taxon>
        <taxon>Spirochaetia</taxon>
        <taxon>Spirochaetales</taxon>
        <taxon>Spirochaetaceae</taxon>
        <taxon>Spirochaeta</taxon>
    </lineage>
</organism>
<gene>
    <name evidence="1" type="ORF">HNR50_003379</name>
</gene>
<reference evidence="1 2" key="1">
    <citation type="submission" date="2020-08" db="EMBL/GenBank/DDBJ databases">
        <title>Genomic Encyclopedia of Type Strains, Phase IV (KMG-IV): sequencing the most valuable type-strain genomes for metagenomic binning, comparative biology and taxonomic classification.</title>
        <authorList>
            <person name="Goeker M."/>
        </authorList>
    </citation>
    <scope>NUCLEOTIDE SEQUENCE [LARGE SCALE GENOMIC DNA]</scope>
    <source>
        <strain evidence="1 2">DSM 2461</strain>
    </source>
</reference>
<sequence length="61" mass="6886">MQKCFDEVEKMIAYQKRTIQNAARISPDFKAGYLAALNTLSASIEAEKEISEGNVFFQQIV</sequence>
<keyword evidence="2" id="KW-1185">Reference proteome</keyword>
<proteinExistence type="predicted"/>
<comment type="caution">
    <text evidence="1">The sequence shown here is derived from an EMBL/GenBank/DDBJ whole genome shotgun (WGS) entry which is preliminary data.</text>
</comment>
<name>A0A841RFY9_9SPIO</name>
<dbReference type="EMBL" id="JACHGJ010000007">
    <property type="protein sequence ID" value="MBB6481699.1"/>
    <property type="molecule type" value="Genomic_DNA"/>
</dbReference>